<dbReference type="HOGENOM" id="CLU_068055_0_0_11"/>
<evidence type="ECO:0000259" key="2">
    <source>
        <dbReference type="Pfam" id="PF04471"/>
    </source>
</evidence>
<evidence type="ECO:0000256" key="1">
    <source>
        <dbReference type="SAM" id="Phobius"/>
    </source>
</evidence>
<keyword evidence="4" id="KW-1185">Reference proteome</keyword>
<accession>D0WJB8</accession>
<dbReference type="Gene3D" id="3.40.1350.10">
    <property type="match status" value="1"/>
</dbReference>
<organism evidence="3 4">
    <name type="scientific">Slackia exigua (strain ATCC 700122 / DSM 15923 / CIP 105133 / JCM 11022 / KCTC 5966 / S-7)</name>
    <dbReference type="NCBI Taxonomy" id="649764"/>
    <lineage>
        <taxon>Bacteria</taxon>
        <taxon>Bacillati</taxon>
        <taxon>Actinomycetota</taxon>
        <taxon>Coriobacteriia</taxon>
        <taxon>Eggerthellales</taxon>
        <taxon>Eggerthellaceae</taxon>
        <taxon>Slackia</taxon>
    </lineage>
</organism>
<dbReference type="GO" id="GO:0015666">
    <property type="term" value="F:restriction endodeoxyribonuclease activity"/>
    <property type="evidence" value="ECO:0007669"/>
    <property type="project" value="TreeGrafter"/>
</dbReference>
<keyword evidence="3" id="KW-0378">Hydrolase</keyword>
<dbReference type="Pfam" id="PF04471">
    <property type="entry name" value="Mrr_cat"/>
    <property type="match status" value="1"/>
</dbReference>
<dbReference type="AlphaFoldDB" id="D0WJB8"/>
<keyword evidence="3" id="KW-0255">Endonuclease</keyword>
<keyword evidence="1" id="KW-0472">Membrane</keyword>
<keyword evidence="1" id="KW-0812">Transmembrane</keyword>
<reference evidence="3" key="1">
    <citation type="submission" date="2009-10" db="EMBL/GenBank/DDBJ databases">
        <authorList>
            <person name="Weinstock G."/>
            <person name="Sodergren E."/>
            <person name="Clifton S."/>
            <person name="Fulton L."/>
            <person name="Fulton B."/>
            <person name="Courtney L."/>
            <person name="Fronick C."/>
            <person name="Harrison M."/>
            <person name="Strong C."/>
            <person name="Farmer C."/>
            <person name="Delahaunty K."/>
            <person name="Markovic C."/>
            <person name="Hall O."/>
            <person name="Minx P."/>
            <person name="Tomlinson C."/>
            <person name="Mitreva M."/>
            <person name="Nelson J."/>
            <person name="Hou S."/>
            <person name="Wollam A."/>
            <person name="Pepin K.H."/>
            <person name="Johnson M."/>
            <person name="Bhonagiri V."/>
            <person name="Nash W.E."/>
            <person name="Warren W."/>
            <person name="Chinwalla A."/>
            <person name="Mardis E.R."/>
            <person name="Wilson R.K."/>
        </authorList>
    </citation>
    <scope>NUCLEOTIDE SEQUENCE [LARGE SCALE GENOMIC DNA]</scope>
    <source>
        <strain evidence="3">ATCC 700122</strain>
    </source>
</reference>
<gene>
    <name evidence="3" type="ORF">HMPREF0762_01945</name>
</gene>
<dbReference type="InterPro" id="IPR007560">
    <property type="entry name" value="Restrct_endonuc_IV_Mrr"/>
</dbReference>
<dbReference type="EMBL" id="ACUX02000019">
    <property type="protein sequence ID" value="EEZ60466.1"/>
    <property type="molecule type" value="Genomic_DNA"/>
</dbReference>
<dbReference type="InterPro" id="IPR011335">
    <property type="entry name" value="Restrct_endonuc-II-like"/>
</dbReference>
<dbReference type="PANTHER" id="PTHR30015">
    <property type="entry name" value="MRR RESTRICTION SYSTEM PROTEIN"/>
    <property type="match status" value="1"/>
</dbReference>
<dbReference type="InterPro" id="IPR011856">
    <property type="entry name" value="tRNA_endonuc-like_dom_sf"/>
</dbReference>
<dbReference type="GO" id="GO:0003677">
    <property type="term" value="F:DNA binding"/>
    <property type="evidence" value="ECO:0007669"/>
    <property type="project" value="InterPro"/>
</dbReference>
<feature type="domain" description="Restriction endonuclease type IV Mrr" evidence="2">
    <location>
        <begin position="185"/>
        <end position="290"/>
    </location>
</feature>
<dbReference type="SUPFAM" id="SSF52980">
    <property type="entry name" value="Restriction endonuclease-like"/>
    <property type="match status" value="1"/>
</dbReference>
<dbReference type="eggNOG" id="COG1715">
    <property type="taxonomic scope" value="Bacteria"/>
</dbReference>
<keyword evidence="3" id="KW-0540">Nuclease</keyword>
<dbReference type="GO" id="GO:0009307">
    <property type="term" value="P:DNA restriction-modification system"/>
    <property type="evidence" value="ECO:0007669"/>
    <property type="project" value="InterPro"/>
</dbReference>
<dbReference type="RefSeq" id="WP_006363232.1">
    <property type="nucleotide sequence ID" value="NZ_GG700631.1"/>
</dbReference>
<evidence type="ECO:0000313" key="3">
    <source>
        <dbReference type="EMBL" id="EEZ60466.1"/>
    </source>
</evidence>
<sequence length="344" mass="38360">MRVDSFIAFIPVMLAGILIIAGVVLIIAGAAFVMARLRRRAYLRRQKALMARFAALYHLDARLLEPCKIDVRPGMLVRPGKMTLHVPYWEQANKDGARDRRYAGNRLVSAPSFVDIDDWRISSEKTPDVRGAEDVYAVAWALRADGHEVAQHRLEIDKAMRGRDAWEDSHIRLSAQAVHDRFVDEPHRFERLVAEAFRAHGWQAKTTARTNDGGFDARIGRAGQTGIVECKCYDPERSSVGRPAIQKLVGANESERADLMYFVTTGRFSKNAREYAEKAGVVLMDGGALVVFLDEAGMSAGPRDRMPSMIELGRLDHGDFVAQLPPDVRMGMSDGAADPHRCLF</sequence>
<dbReference type="InterPro" id="IPR052906">
    <property type="entry name" value="Type_IV_Methyl-Rstrct_Enzyme"/>
</dbReference>
<evidence type="ECO:0000313" key="4">
    <source>
        <dbReference type="Proteomes" id="UP000006001"/>
    </source>
</evidence>
<protein>
    <submittedName>
        <fullName evidence="3">Restriction endonuclease</fullName>
    </submittedName>
</protein>
<proteinExistence type="predicted"/>
<comment type="caution">
    <text evidence="3">The sequence shown here is derived from an EMBL/GenBank/DDBJ whole genome shotgun (WGS) entry which is preliminary data.</text>
</comment>
<dbReference type="GeneID" id="85008021"/>
<keyword evidence="1" id="KW-1133">Transmembrane helix</keyword>
<feature type="transmembrane region" description="Helical" evidence="1">
    <location>
        <begin position="6"/>
        <end position="35"/>
    </location>
</feature>
<dbReference type="Proteomes" id="UP000006001">
    <property type="component" value="Unassembled WGS sequence"/>
</dbReference>
<dbReference type="STRING" id="649764.HMPREF0762_01945"/>
<name>D0WJB8_SLAES</name>
<dbReference type="PANTHER" id="PTHR30015:SF7">
    <property type="entry name" value="TYPE IV METHYL-DIRECTED RESTRICTION ENZYME ECOKMRR"/>
    <property type="match status" value="1"/>
</dbReference>